<dbReference type="Proteomes" id="UP000016924">
    <property type="component" value="Unassembled WGS sequence"/>
</dbReference>
<name>R7YNM1_CONA1</name>
<dbReference type="AlphaFoldDB" id="R7YNM1"/>
<dbReference type="RefSeq" id="XP_007778731.1">
    <property type="nucleotide sequence ID" value="XM_007780541.1"/>
</dbReference>
<keyword evidence="1" id="KW-0732">Signal</keyword>
<dbReference type="OrthoDB" id="2251794at2759"/>
<sequence length="230" mass="23935">MKLLYLLFFSLAGTSLAKIGDKCNSKEGSGICKKVSHCTSGFTVTGACPNDPNDVKCCVGKGCTKVNPAPLISSAGNCYDSSKIKCVGGRYEKGLCPGPRNVQCCVKAPVSNPKPKPTCPYARSVPATGPDGVIFSRQATKKIKDLYQDIESGMDLCIVVSAVASFVAPQVGIPIGVGCGLGSVGASRIANHADECLDKNQCLKLNGFSIPFCVGGNDCCTQSVGEWIDP</sequence>
<organism evidence="2 3">
    <name type="scientific">Coniosporium apollinis (strain CBS 100218)</name>
    <name type="common">Rock-inhabiting black yeast</name>
    <dbReference type="NCBI Taxonomy" id="1168221"/>
    <lineage>
        <taxon>Eukaryota</taxon>
        <taxon>Fungi</taxon>
        <taxon>Dikarya</taxon>
        <taxon>Ascomycota</taxon>
        <taxon>Pezizomycotina</taxon>
        <taxon>Dothideomycetes</taxon>
        <taxon>Dothideomycetes incertae sedis</taxon>
        <taxon>Coniosporium</taxon>
    </lineage>
</organism>
<dbReference type="GeneID" id="19899952"/>
<evidence type="ECO:0000313" key="2">
    <source>
        <dbReference type="EMBL" id="EON63414.1"/>
    </source>
</evidence>
<evidence type="ECO:0000313" key="3">
    <source>
        <dbReference type="Proteomes" id="UP000016924"/>
    </source>
</evidence>
<dbReference type="EMBL" id="JH767563">
    <property type="protein sequence ID" value="EON63414.1"/>
    <property type="molecule type" value="Genomic_DNA"/>
</dbReference>
<feature type="signal peptide" evidence="1">
    <location>
        <begin position="1"/>
        <end position="17"/>
    </location>
</feature>
<dbReference type="HOGENOM" id="CLU_1204699_0_0_1"/>
<dbReference type="eggNOG" id="ENOG502RAZG">
    <property type="taxonomic scope" value="Eukaryota"/>
</dbReference>
<dbReference type="OMA" id="DANIKCC"/>
<protein>
    <recommendedName>
        <fullName evidence="4">Hydrophobin</fullName>
    </recommendedName>
</protein>
<reference evidence="3" key="1">
    <citation type="submission" date="2012-06" db="EMBL/GenBank/DDBJ databases">
        <title>The genome sequence of Coniosporium apollinis CBS 100218.</title>
        <authorList>
            <consortium name="The Broad Institute Genome Sequencing Platform"/>
            <person name="Cuomo C."/>
            <person name="Gorbushina A."/>
            <person name="Noack S."/>
            <person name="Walker B."/>
            <person name="Young S.K."/>
            <person name="Zeng Q."/>
            <person name="Gargeya S."/>
            <person name="Fitzgerald M."/>
            <person name="Haas B."/>
            <person name="Abouelleil A."/>
            <person name="Alvarado L."/>
            <person name="Arachchi H.M."/>
            <person name="Berlin A.M."/>
            <person name="Chapman S.B."/>
            <person name="Goldberg J."/>
            <person name="Griggs A."/>
            <person name="Gujja S."/>
            <person name="Hansen M."/>
            <person name="Howarth C."/>
            <person name="Imamovic A."/>
            <person name="Larimer J."/>
            <person name="McCowan C."/>
            <person name="Montmayeur A."/>
            <person name="Murphy C."/>
            <person name="Neiman D."/>
            <person name="Pearson M."/>
            <person name="Priest M."/>
            <person name="Roberts A."/>
            <person name="Saif S."/>
            <person name="Shea T."/>
            <person name="Sisk P."/>
            <person name="Sykes S."/>
            <person name="Wortman J."/>
            <person name="Nusbaum C."/>
            <person name="Birren B."/>
        </authorList>
    </citation>
    <scope>NUCLEOTIDE SEQUENCE [LARGE SCALE GENOMIC DNA]</scope>
    <source>
        <strain evidence="3">CBS 100218</strain>
    </source>
</reference>
<accession>R7YNM1</accession>
<evidence type="ECO:0008006" key="4">
    <source>
        <dbReference type="Google" id="ProtNLM"/>
    </source>
</evidence>
<gene>
    <name evidence="2" type="ORF">W97_02641</name>
</gene>
<evidence type="ECO:0000256" key="1">
    <source>
        <dbReference type="SAM" id="SignalP"/>
    </source>
</evidence>
<proteinExistence type="predicted"/>
<keyword evidence="3" id="KW-1185">Reference proteome</keyword>
<feature type="chain" id="PRO_5004450621" description="Hydrophobin" evidence="1">
    <location>
        <begin position="18"/>
        <end position="230"/>
    </location>
</feature>